<name>A0ABM3IAY7_ZIZJJ</name>
<keyword evidence="4 7" id="KW-0812">Transmembrane</keyword>
<dbReference type="PANTHER" id="PTHR48021:SF25">
    <property type="entry name" value="SUGAR TRANSPORTER ERD6-LIKE 5"/>
    <property type="match status" value="1"/>
</dbReference>
<comment type="similarity">
    <text evidence="2">Belongs to the major facilitator superfamily. Sugar transporter (TC 2.A.1.1) family.</text>
</comment>
<evidence type="ECO:0000313" key="9">
    <source>
        <dbReference type="Proteomes" id="UP001652623"/>
    </source>
</evidence>
<feature type="transmembrane region" description="Helical" evidence="7">
    <location>
        <begin position="12"/>
        <end position="30"/>
    </location>
</feature>
<feature type="transmembrane region" description="Helical" evidence="7">
    <location>
        <begin position="94"/>
        <end position="114"/>
    </location>
</feature>
<feature type="transmembrane region" description="Helical" evidence="7">
    <location>
        <begin position="173"/>
        <end position="192"/>
    </location>
</feature>
<feature type="transmembrane region" description="Helical" evidence="7">
    <location>
        <begin position="42"/>
        <end position="60"/>
    </location>
</feature>
<feature type="transmembrane region" description="Helical" evidence="7">
    <location>
        <begin position="204"/>
        <end position="225"/>
    </location>
</feature>
<keyword evidence="3" id="KW-0813">Transport</keyword>
<evidence type="ECO:0000259" key="8">
    <source>
        <dbReference type="PROSITE" id="PS50850"/>
    </source>
</evidence>
<organism evidence="9 10">
    <name type="scientific">Ziziphus jujuba</name>
    <name type="common">Chinese jujube</name>
    <name type="synonym">Ziziphus sativa</name>
    <dbReference type="NCBI Taxonomy" id="326968"/>
    <lineage>
        <taxon>Eukaryota</taxon>
        <taxon>Viridiplantae</taxon>
        <taxon>Streptophyta</taxon>
        <taxon>Embryophyta</taxon>
        <taxon>Tracheophyta</taxon>
        <taxon>Spermatophyta</taxon>
        <taxon>Magnoliopsida</taxon>
        <taxon>eudicotyledons</taxon>
        <taxon>Gunneridae</taxon>
        <taxon>Pentapetalae</taxon>
        <taxon>rosids</taxon>
        <taxon>fabids</taxon>
        <taxon>Rosales</taxon>
        <taxon>Rhamnaceae</taxon>
        <taxon>Paliureae</taxon>
        <taxon>Ziziphus</taxon>
    </lineage>
</organism>
<sequence>FSQNEKWLNLGRVLMGFVMALLYYVVLVYIAKITPTKIRGRFTSAIQLMVCLGILLMYIIGNAVTWRTLAVIGTTPSLLHILGLFFIPESPRWLLSPICCGFSSGIGTISMGIIQIPAVTLTVLLTDRLGRRPLLLISAAGTCLSCFLLALAFCFQGLHQLKELTPKMVSIEVLGYSASFPLGMEGLPWVLMSEIFPINVKGSAGSLVGLSNYFLSWFLVCINILEIITSGTFFIFSVICGSAVVFIAKLVPETKGRTLEEIQASTTQFTSQIR</sequence>
<evidence type="ECO:0000256" key="4">
    <source>
        <dbReference type="ARBA" id="ARBA00022692"/>
    </source>
</evidence>
<evidence type="ECO:0000256" key="6">
    <source>
        <dbReference type="ARBA" id="ARBA00023136"/>
    </source>
</evidence>
<feature type="transmembrane region" description="Helical" evidence="7">
    <location>
        <begin position="134"/>
        <end position="153"/>
    </location>
</feature>
<keyword evidence="6 7" id="KW-0472">Membrane</keyword>
<dbReference type="SUPFAM" id="SSF103473">
    <property type="entry name" value="MFS general substrate transporter"/>
    <property type="match status" value="1"/>
</dbReference>
<dbReference type="Gene3D" id="1.20.1250.20">
    <property type="entry name" value="MFS general substrate transporter like domains"/>
    <property type="match status" value="2"/>
</dbReference>
<dbReference type="GeneID" id="107412049"/>
<dbReference type="InterPro" id="IPR050549">
    <property type="entry name" value="MFS_Trehalose_Transporter"/>
</dbReference>
<feature type="non-terminal residue" evidence="10">
    <location>
        <position position="1"/>
    </location>
</feature>
<dbReference type="InterPro" id="IPR036259">
    <property type="entry name" value="MFS_trans_sf"/>
</dbReference>
<reference evidence="10" key="1">
    <citation type="submission" date="2025-08" db="UniProtKB">
        <authorList>
            <consortium name="RefSeq"/>
        </authorList>
    </citation>
    <scope>IDENTIFICATION</scope>
    <source>
        <tissue evidence="10">Seedling</tissue>
    </source>
</reference>
<evidence type="ECO:0000256" key="2">
    <source>
        <dbReference type="ARBA" id="ARBA00010992"/>
    </source>
</evidence>
<dbReference type="InterPro" id="IPR020846">
    <property type="entry name" value="MFS_dom"/>
</dbReference>
<dbReference type="Pfam" id="PF00083">
    <property type="entry name" value="Sugar_tr"/>
    <property type="match status" value="2"/>
</dbReference>
<proteinExistence type="inferred from homology"/>
<evidence type="ECO:0000256" key="1">
    <source>
        <dbReference type="ARBA" id="ARBA00004141"/>
    </source>
</evidence>
<evidence type="ECO:0000313" key="10">
    <source>
        <dbReference type="RefSeq" id="XP_048324694.2"/>
    </source>
</evidence>
<keyword evidence="3" id="KW-0762">Sugar transport</keyword>
<keyword evidence="5 7" id="KW-1133">Transmembrane helix</keyword>
<accession>A0ABM3IAY7</accession>
<dbReference type="PANTHER" id="PTHR48021">
    <property type="match status" value="1"/>
</dbReference>
<evidence type="ECO:0000256" key="3">
    <source>
        <dbReference type="ARBA" id="ARBA00022597"/>
    </source>
</evidence>
<protein>
    <submittedName>
        <fullName evidence="10">Sugar transporter ERD6-like 5</fullName>
    </submittedName>
</protein>
<gene>
    <name evidence="10" type="primary">LOC107412049</name>
</gene>
<dbReference type="Proteomes" id="UP001652623">
    <property type="component" value="Chromosome 10"/>
</dbReference>
<dbReference type="RefSeq" id="XP_048324694.2">
    <property type="nucleotide sequence ID" value="XM_048468737.2"/>
</dbReference>
<feature type="domain" description="Major facilitator superfamily (MFS) profile" evidence="8">
    <location>
        <begin position="1"/>
        <end position="255"/>
    </location>
</feature>
<feature type="transmembrane region" description="Helical" evidence="7">
    <location>
        <begin position="66"/>
        <end position="87"/>
    </location>
</feature>
<comment type="subcellular location">
    <subcellularLocation>
        <location evidence="1">Membrane</location>
        <topology evidence="1">Multi-pass membrane protein</topology>
    </subcellularLocation>
</comment>
<dbReference type="InterPro" id="IPR005828">
    <property type="entry name" value="MFS_sugar_transport-like"/>
</dbReference>
<keyword evidence="9" id="KW-1185">Reference proteome</keyword>
<evidence type="ECO:0000256" key="7">
    <source>
        <dbReference type="SAM" id="Phobius"/>
    </source>
</evidence>
<evidence type="ECO:0000256" key="5">
    <source>
        <dbReference type="ARBA" id="ARBA00022989"/>
    </source>
</evidence>
<dbReference type="PROSITE" id="PS50850">
    <property type="entry name" value="MFS"/>
    <property type="match status" value="1"/>
</dbReference>